<dbReference type="PANTHER" id="PTHR14969:SF13">
    <property type="entry name" value="AT30094P"/>
    <property type="match status" value="1"/>
</dbReference>
<evidence type="ECO:0000313" key="4">
    <source>
        <dbReference type="Proteomes" id="UP000633278"/>
    </source>
</evidence>
<dbReference type="AlphaFoldDB" id="A0A917I170"/>
<dbReference type="RefSeq" id="WP_188598948.1">
    <property type="nucleotide sequence ID" value="NZ_BMJW01000002.1"/>
</dbReference>
<evidence type="ECO:0000256" key="1">
    <source>
        <dbReference type="SAM" id="Phobius"/>
    </source>
</evidence>
<keyword evidence="1" id="KW-0812">Transmembrane</keyword>
<dbReference type="InterPro" id="IPR036938">
    <property type="entry name" value="PAP2/HPO_sf"/>
</dbReference>
<keyword evidence="1" id="KW-0472">Membrane</keyword>
<dbReference type="Proteomes" id="UP000633278">
    <property type="component" value="Unassembled WGS sequence"/>
</dbReference>
<keyword evidence="4" id="KW-1185">Reference proteome</keyword>
<feature type="transmembrane region" description="Helical" evidence="1">
    <location>
        <begin position="133"/>
        <end position="151"/>
    </location>
</feature>
<keyword evidence="1" id="KW-1133">Transmembrane helix</keyword>
<feature type="transmembrane region" description="Helical" evidence="1">
    <location>
        <begin position="27"/>
        <end position="49"/>
    </location>
</feature>
<dbReference type="SUPFAM" id="SSF48317">
    <property type="entry name" value="Acid phosphatase/Vanadium-dependent haloperoxidase"/>
    <property type="match status" value="1"/>
</dbReference>
<evidence type="ECO:0000313" key="3">
    <source>
        <dbReference type="EMBL" id="GGG99669.1"/>
    </source>
</evidence>
<dbReference type="Pfam" id="PF01569">
    <property type="entry name" value="PAP2"/>
    <property type="match status" value="1"/>
</dbReference>
<feature type="transmembrane region" description="Helical" evidence="1">
    <location>
        <begin position="106"/>
        <end position="126"/>
    </location>
</feature>
<protein>
    <submittedName>
        <fullName evidence="3">Phosphatase PAP2 family protein</fullName>
    </submittedName>
</protein>
<dbReference type="InterPro" id="IPR000326">
    <property type="entry name" value="PAP2/HPO"/>
</dbReference>
<comment type="caution">
    <text evidence="3">The sequence shown here is derived from an EMBL/GenBank/DDBJ whole genome shotgun (WGS) entry which is preliminary data.</text>
</comment>
<accession>A0A917I170</accession>
<gene>
    <name evidence="3" type="ORF">GCM10011416_17570</name>
</gene>
<reference evidence="3" key="1">
    <citation type="journal article" date="2014" name="Int. J. Syst. Evol. Microbiol.">
        <title>Complete genome sequence of Corynebacterium casei LMG S-19264T (=DSM 44701T), isolated from a smear-ripened cheese.</title>
        <authorList>
            <consortium name="US DOE Joint Genome Institute (JGI-PGF)"/>
            <person name="Walter F."/>
            <person name="Albersmeier A."/>
            <person name="Kalinowski J."/>
            <person name="Ruckert C."/>
        </authorList>
    </citation>
    <scope>NUCLEOTIDE SEQUENCE</scope>
    <source>
        <strain evidence="3">CGMCC 1.15763</strain>
    </source>
</reference>
<sequence>MFEKLIQLDKELLIYLNNLGSERWDSFWLVITNQFYWIPLFAFVIFLLFREFAWKKGLFLVLFIFAMAAFSDQFTNFIRGVFERLRPNNDPAINEMLRTLITPQSFSFTSGHATTSTAFAVFVFLLLKKRIPLIKWVFVFPVFFAYSRLYLGVHFPIDIFTGACVGTCIGFAFYKLQAFLVSKLFA</sequence>
<dbReference type="SMART" id="SM00014">
    <property type="entry name" value="acidPPc"/>
    <property type="match status" value="1"/>
</dbReference>
<dbReference type="Gene3D" id="1.20.144.10">
    <property type="entry name" value="Phosphatidic acid phosphatase type 2/haloperoxidase"/>
    <property type="match status" value="1"/>
</dbReference>
<evidence type="ECO:0000259" key="2">
    <source>
        <dbReference type="SMART" id="SM00014"/>
    </source>
</evidence>
<reference evidence="3" key="2">
    <citation type="submission" date="2020-09" db="EMBL/GenBank/DDBJ databases">
        <authorList>
            <person name="Sun Q."/>
            <person name="Zhou Y."/>
        </authorList>
    </citation>
    <scope>NUCLEOTIDE SEQUENCE</scope>
    <source>
        <strain evidence="3">CGMCC 1.15763</strain>
    </source>
</reference>
<feature type="transmembrane region" description="Helical" evidence="1">
    <location>
        <begin position="157"/>
        <end position="174"/>
    </location>
</feature>
<proteinExistence type="predicted"/>
<dbReference type="PANTHER" id="PTHR14969">
    <property type="entry name" value="SPHINGOSINE-1-PHOSPHATE PHOSPHOHYDROLASE"/>
    <property type="match status" value="1"/>
</dbReference>
<feature type="domain" description="Phosphatidic acid phosphatase type 2/haloperoxidase" evidence="2">
    <location>
        <begin position="61"/>
        <end position="174"/>
    </location>
</feature>
<dbReference type="EMBL" id="BMJW01000002">
    <property type="protein sequence ID" value="GGG99669.1"/>
    <property type="molecule type" value="Genomic_DNA"/>
</dbReference>
<organism evidence="3 4">
    <name type="scientific">Polaribacter pacificus</name>
    <dbReference type="NCBI Taxonomy" id="1775173"/>
    <lineage>
        <taxon>Bacteria</taxon>
        <taxon>Pseudomonadati</taxon>
        <taxon>Bacteroidota</taxon>
        <taxon>Flavobacteriia</taxon>
        <taxon>Flavobacteriales</taxon>
        <taxon>Flavobacteriaceae</taxon>
    </lineage>
</organism>
<feature type="transmembrane region" description="Helical" evidence="1">
    <location>
        <begin position="58"/>
        <end position="78"/>
    </location>
</feature>
<name>A0A917I170_9FLAO</name>